<organism evidence="2">
    <name type="scientific">uncultured bacterium contig00193</name>
    <dbReference type="NCBI Taxonomy" id="1181606"/>
    <lineage>
        <taxon>Bacteria</taxon>
        <taxon>environmental samples</taxon>
    </lineage>
</organism>
<feature type="region of interest" description="Disordered" evidence="1">
    <location>
        <begin position="23"/>
        <end position="42"/>
    </location>
</feature>
<accession>A0A806KD18</accession>
<reference evidence="2" key="1">
    <citation type="submission" date="2012-03" db="EMBL/GenBank/DDBJ databases">
        <title>Functional metagenomics reveals considerable lignocellulase gene clusters in the gut microbiome of a wood-feeding higher termite.</title>
        <authorList>
            <person name="Liu N."/>
        </authorList>
    </citation>
    <scope>NUCLEOTIDE SEQUENCE</scope>
</reference>
<evidence type="ECO:0000313" key="2">
    <source>
        <dbReference type="EMBL" id="AGS52475.1"/>
    </source>
</evidence>
<sequence length="42" mass="4439">MHGIGAVFPLGTDFAYTLVSARASGTADRPGSLSRDFRKQLA</sequence>
<dbReference type="EMBL" id="JQ844197">
    <property type="protein sequence ID" value="AGS52475.1"/>
    <property type="molecule type" value="Genomic_DNA"/>
</dbReference>
<dbReference type="AlphaFoldDB" id="A0A806KD18"/>
<evidence type="ECO:0000256" key="1">
    <source>
        <dbReference type="SAM" id="MobiDB-lite"/>
    </source>
</evidence>
<proteinExistence type="predicted"/>
<name>A0A806KD18_9BACT</name>
<protein>
    <submittedName>
        <fullName evidence="2">Uncharacterized protein</fullName>
    </submittedName>
</protein>